<dbReference type="InterPro" id="IPR003442">
    <property type="entry name" value="T6A_TsaE"/>
</dbReference>
<dbReference type="Gene3D" id="3.40.50.300">
    <property type="entry name" value="P-loop containing nucleotide triphosphate hydrolases"/>
    <property type="match status" value="1"/>
</dbReference>
<dbReference type="AlphaFoldDB" id="A0A3B0ZYZ7"/>
<sequence length="152" mass="17315">MLDTTTRILKDEFDTQLFAVQLAKLFSLAKPPNVIYLIGGLGAGKTTLVRAVFHALGYKDTVKSPTYTLVEPYIIDNKEFYHFDLYRMHDAEELEFMGARDYFNSNTSCFIEWPEQGAGWLPAADLSIYLNIKGDGRELIINYPESIESEKC</sequence>
<keyword evidence="9" id="KW-0460">Magnesium</keyword>
<dbReference type="GO" id="GO:0046872">
    <property type="term" value="F:metal ion binding"/>
    <property type="evidence" value="ECO:0007669"/>
    <property type="project" value="UniProtKB-KW"/>
</dbReference>
<comment type="similarity">
    <text evidence="2">Belongs to the TsaE family.</text>
</comment>
<dbReference type="PANTHER" id="PTHR33540">
    <property type="entry name" value="TRNA THREONYLCARBAMOYLADENOSINE BIOSYNTHESIS PROTEIN TSAE"/>
    <property type="match status" value="1"/>
</dbReference>
<dbReference type="Pfam" id="PF02367">
    <property type="entry name" value="TsaE"/>
    <property type="match status" value="1"/>
</dbReference>
<keyword evidence="5" id="KW-0819">tRNA processing</keyword>
<evidence type="ECO:0000256" key="5">
    <source>
        <dbReference type="ARBA" id="ARBA00022694"/>
    </source>
</evidence>
<evidence type="ECO:0000256" key="3">
    <source>
        <dbReference type="ARBA" id="ARBA00019010"/>
    </source>
</evidence>
<dbReference type="SUPFAM" id="SSF52540">
    <property type="entry name" value="P-loop containing nucleoside triphosphate hydrolases"/>
    <property type="match status" value="1"/>
</dbReference>
<dbReference type="EMBL" id="UOFS01000039">
    <property type="protein sequence ID" value="VAW98805.1"/>
    <property type="molecule type" value="Genomic_DNA"/>
</dbReference>
<proteinExistence type="inferred from homology"/>
<dbReference type="GO" id="GO:0005524">
    <property type="term" value="F:ATP binding"/>
    <property type="evidence" value="ECO:0007669"/>
    <property type="project" value="UniProtKB-KW"/>
</dbReference>
<protein>
    <recommendedName>
        <fullName evidence="3">tRNA threonylcarbamoyladenosine biosynthesis protein TsaE</fullName>
    </recommendedName>
    <alternativeName>
        <fullName evidence="10">t(6)A37 threonylcarbamoyladenosine biosynthesis protein TsaE</fullName>
    </alternativeName>
</protein>
<dbReference type="InterPro" id="IPR027417">
    <property type="entry name" value="P-loop_NTPase"/>
</dbReference>
<dbReference type="GO" id="GO:0002949">
    <property type="term" value="P:tRNA threonylcarbamoyladenosine modification"/>
    <property type="evidence" value="ECO:0007669"/>
    <property type="project" value="InterPro"/>
</dbReference>
<evidence type="ECO:0000256" key="2">
    <source>
        <dbReference type="ARBA" id="ARBA00007599"/>
    </source>
</evidence>
<keyword evidence="4" id="KW-0963">Cytoplasm</keyword>
<gene>
    <name evidence="11" type="ORF">MNBD_GAMMA22-1332</name>
</gene>
<evidence type="ECO:0000256" key="4">
    <source>
        <dbReference type="ARBA" id="ARBA00022490"/>
    </source>
</evidence>
<evidence type="ECO:0000313" key="11">
    <source>
        <dbReference type="EMBL" id="VAW98805.1"/>
    </source>
</evidence>
<evidence type="ECO:0000256" key="7">
    <source>
        <dbReference type="ARBA" id="ARBA00022741"/>
    </source>
</evidence>
<evidence type="ECO:0000256" key="10">
    <source>
        <dbReference type="ARBA" id="ARBA00032441"/>
    </source>
</evidence>
<evidence type="ECO:0000256" key="1">
    <source>
        <dbReference type="ARBA" id="ARBA00004496"/>
    </source>
</evidence>
<accession>A0A3B0ZYZ7</accession>
<evidence type="ECO:0000256" key="8">
    <source>
        <dbReference type="ARBA" id="ARBA00022840"/>
    </source>
</evidence>
<dbReference type="PANTHER" id="PTHR33540:SF2">
    <property type="entry name" value="TRNA THREONYLCARBAMOYLADENOSINE BIOSYNTHESIS PROTEIN TSAE"/>
    <property type="match status" value="1"/>
</dbReference>
<keyword evidence="8" id="KW-0067">ATP-binding</keyword>
<comment type="subcellular location">
    <subcellularLocation>
        <location evidence="1">Cytoplasm</location>
    </subcellularLocation>
</comment>
<keyword evidence="7" id="KW-0547">Nucleotide-binding</keyword>
<organism evidence="11">
    <name type="scientific">hydrothermal vent metagenome</name>
    <dbReference type="NCBI Taxonomy" id="652676"/>
    <lineage>
        <taxon>unclassified sequences</taxon>
        <taxon>metagenomes</taxon>
        <taxon>ecological metagenomes</taxon>
    </lineage>
</organism>
<dbReference type="NCBIfam" id="TIGR00150">
    <property type="entry name" value="T6A_YjeE"/>
    <property type="match status" value="1"/>
</dbReference>
<dbReference type="CDD" id="cd02019">
    <property type="entry name" value="NK"/>
    <property type="match status" value="1"/>
</dbReference>
<name>A0A3B0ZYZ7_9ZZZZ</name>
<dbReference type="GO" id="GO:0005737">
    <property type="term" value="C:cytoplasm"/>
    <property type="evidence" value="ECO:0007669"/>
    <property type="project" value="UniProtKB-SubCell"/>
</dbReference>
<reference evidence="11" key="1">
    <citation type="submission" date="2018-06" db="EMBL/GenBank/DDBJ databases">
        <authorList>
            <person name="Zhirakovskaya E."/>
        </authorList>
    </citation>
    <scope>NUCLEOTIDE SEQUENCE</scope>
</reference>
<evidence type="ECO:0000256" key="9">
    <source>
        <dbReference type="ARBA" id="ARBA00022842"/>
    </source>
</evidence>
<keyword evidence="6" id="KW-0479">Metal-binding</keyword>
<evidence type="ECO:0000256" key="6">
    <source>
        <dbReference type="ARBA" id="ARBA00022723"/>
    </source>
</evidence>